<feature type="zinc finger region" description="CHC2-type" evidence="12 14">
    <location>
        <begin position="39"/>
        <end position="63"/>
    </location>
</feature>
<evidence type="ECO:0000256" key="15">
    <source>
        <dbReference type="SAM" id="MobiDB-lite"/>
    </source>
</evidence>
<comment type="cofactor">
    <cofactor evidence="12 13 14">
        <name>Zn(2+)</name>
        <dbReference type="ChEBI" id="CHEBI:29105"/>
    </cofactor>
    <text evidence="12 13 14">Binds 1 zinc ion per monomer.</text>
</comment>
<dbReference type="GO" id="GO:0003677">
    <property type="term" value="F:DNA binding"/>
    <property type="evidence" value="ECO:0007669"/>
    <property type="project" value="UniProtKB-KW"/>
</dbReference>
<keyword evidence="5 12" id="KW-0235">DNA replication</keyword>
<dbReference type="RefSeq" id="WP_160721152.1">
    <property type="nucleotide sequence ID" value="NZ_SUMG01000008.1"/>
</dbReference>
<evidence type="ECO:0000256" key="11">
    <source>
        <dbReference type="ARBA" id="ARBA00023163"/>
    </source>
</evidence>
<reference evidence="17 18" key="1">
    <citation type="submission" date="2019-04" db="EMBL/GenBank/DDBJ databases">
        <title>Isachenkonia alkalipeptolytica gen. nov. sp. nov. a new anaerobic, alkiliphilic organothrophic bacterium capable to reduce synthesized ferrihydrite isolated from a soda lake.</title>
        <authorList>
            <person name="Toshchakov S.V."/>
            <person name="Zavarzina D.G."/>
            <person name="Zhilina T.N."/>
            <person name="Kostrikina N.A."/>
            <person name="Kublanov I.V."/>
        </authorList>
    </citation>
    <scope>NUCLEOTIDE SEQUENCE [LARGE SCALE GENOMIC DNA]</scope>
    <source>
        <strain evidence="17 18">Z-1701</strain>
    </source>
</reference>
<dbReference type="PROSITE" id="PS50880">
    <property type="entry name" value="TOPRIM"/>
    <property type="match status" value="1"/>
</dbReference>
<dbReference type="NCBIfam" id="TIGR01391">
    <property type="entry name" value="dnaG"/>
    <property type="match status" value="1"/>
</dbReference>
<evidence type="ECO:0000256" key="13">
    <source>
        <dbReference type="PIRNR" id="PIRNR002811"/>
    </source>
</evidence>
<keyword evidence="10 12" id="KW-0238">DNA-binding</keyword>
<evidence type="ECO:0000256" key="14">
    <source>
        <dbReference type="PIRSR" id="PIRSR002811-1"/>
    </source>
</evidence>
<evidence type="ECO:0000256" key="2">
    <source>
        <dbReference type="ARBA" id="ARBA00022515"/>
    </source>
</evidence>
<feature type="compositionally biased region" description="Polar residues" evidence="15">
    <location>
        <begin position="429"/>
        <end position="443"/>
    </location>
</feature>
<dbReference type="GO" id="GO:0008270">
    <property type="term" value="F:zinc ion binding"/>
    <property type="evidence" value="ECO:0007669"/>
    <property type="project" value="UniProtKB-UniRule"/>
</dbReference>
<dbReference type="InterPro" id="IPR006171">
    <property type="entry name" value="TOPRIM_dom"/>
</dbReference>
<proteinExistence type="inferred from homology"/>
<evidence type="ECO:0000256" key="4">
    <source>
        <dbReference type="ARBA" id="ARBA00022695"/>
    </source>
</evidence>
<dbReference type="SUPFAM" id="SSF56731">
    <property type="entry name" value="DNA primase core"/>
    <property type="match status" value="1"/>
</dbReference>
<gene>
    <name evidence="12" type="primary">dnaG</name>
    <name evidence="17" type="ORF">ISALK_08270</name>
</gene>
<comment type="catalytic activity">
    <reaction evidence="12">
        <text>ssDNA + n NTP = ssDNA/pppN(pN)n-1 hybrid + (n-1) diphosphate.</text>
        <dbReference type="EC" id="2.7.7.101"/>
    </reaction>
</comment>
<evidence type="ECO:0000256" key="1">
    <source>
        <dbReference type="ARBA" id="ARBA00022478"/>
    </source>
</evidence>
<dbReference type="Gene3D" id="3.40.1360.10">
    <property type="match status" value="1"/>
</dbReference>
<dbReference type="GO" id="GO:0003899">
    <property type="term" value="F:DNA-directed RNA polymerase activity"/>
    <property type="evidence" value="ECO:0007669"/>
    <property type="project" value="UniProtKB-UniRule"/>
</dbReference>
<keyword evidence="6 12" id="KW-0479">Metal-binding</keyword>
<name>A0AA44BFF7_9CLOT</name>
<evidence type="ECO:0000256" key="3">
    <source>
        <dbReference type="ARBA" id="ARBA00022679"/>
    </source>
</evidence>
<dbReference type="Pfam" id="PF13155">
    <property type="entry name" value="Toprim_2"/>
    <property type="match status" value="1"/>
</dbReference>
<dbReference type="InterPro" id="IPR030846">
    <property type="entry name" value="DnaG_bac"/>
</dbReference>
<evidence type="ECO:0000256" key="8">
    <source>
        <dbReference type="ARBA" id="ARBA00022833"/>
    </source>
</evidence>
<dbReference type="Gene3D" id="3.90.980.10">
    <property type="entry name" value="DNA primase, catalytic core, N-terminal domain"/>
    <property type="match status" value="1"/>
</dbReference>
<dbReference type="InterPro" id="IPR050219">
    <property type="entry name" value="DnaG_primase"/>
</dbReference>
<dbReference type="Pfam" id="PF10410">
    <property type="entry name" value="DnaB_bind"/>
    <property type="match status" value="1"/>
</dbReference>
<keyword evidence="8 12" id="KW-0862">Zinc</keyword>
<evidence type="ECO:0000313" key="17">
    <source>
        <dbReference type="EMBL" id="NBG88496.1"/>
    </source>
</evidence>
<evidence type="ECO:0000256" key="10">
    <source>
        <dbReference type="ARBA" id="ARBA00023125"/>
    </source>
</evidence>
<comment type="function">
    <text evidence="12 13">RNA polymerase that catalyzes the synthesis of short RNA molecules used as primers for DNA polymerase during DNA replication.</text>
</comment>
<dbReference type="SUPFAM" id="SSF57783">
    <property type="entry name" value="Zinc beta-ribbon"/>
    <property type="match status" value="1"/>
</dbReference>
<dbReference type="InterPro" id="IPR037068">
    <property type="entry name" value="DNA_primase_core_N_sf"/>
</dbReference>
<evidence type="ECO:0000313" key="18">
    <source>
        <dbReference type="Proteomes" id="UP000449710"/>
    </source>
</evidence>
<keyword evidence="3 12" id="KW-0808">Transferase</keyword>
<dbReference type="SMART" id="SM00493">
    <property type="entry name" value="TOPRIM"/>
    <property type="match status" value="1"/>
</dbReference>
<dbReference type="InterPro" id="IPR036977">
    <property type="entry name" value="DNA_primase_Znf_CHC2"/>
</dbReference>
<dbReference type="FunFam" id="3.90.980.10:FF:000001">
    <property type="entry name" value="DNA primase"/>
    <property type="match status" value="1"/>
</dbReference>
<keyword evidence="2 12" id="KW-0639">Primosome</keyword>
<dbReference type="InterPro" id="IPR034151">
    <property type="entry name" value="TOPRIM_DnaG_bac"/>
</dbReference>
<dbReference type="CDD" id="cd03364">
    <property type="entry name" value="TOPRIM_DnaG_primases"/>
    <property type="match status" value="1"/>
</dbReference>
<keyword evidence="18" id="KW-1185">Reference proteome</keyword>
<dbReference type="Gene3D" id="1.10.860.10">
    <property type="entry name" value="DNAb Helicase, Chain A"/>
    <property type="match status" value="1"/>
</dbReference>
<keyword evidence="4 12" id="KW-0548">Nucleotidyltransferase</keyword>
<dbReference type="FunFam" id="3.90.580.10:FF:000001">
    <property type="entry name" value="DNA primase"/>
    <property type="match status" value="1"/>
</dbReference>
<dbReference type="Pfam" id="PF08275">
    <property type="entry name" value="DNAG_N"/>
    <property type="match status" value="1"/>
</dbReference>
<dbReference type="PANTHER" id="PTHR30313">
    <property type="entry name" value="DNA PRIMASE"/>
    <property type="match status" value="1"/>
</dbReference>
<comment type="subunit">
    <text evidence="12">Monomer. Interacts with DnaB.</text>
</comment>
<dbReference type="GO" id="GO:0000428">
    <property type="term" value="C:DNA-directed RNA polymerase complex"/>
    <property type="evidence" value="ECO:0007669"/>
    <property type="project" value="UniProtKB-KW"/>
</dbReference>
<evidence type="ECO:0000256" key="5">
    <source>
        <dbReference type="ARBA" id="ARBA00022705"/>
    </source>
</evidence>
<dbReference type="InterPro" id="IPR002694">
    <property type="entry name" value="Znf_CHC2"/>
</dbReference>
<dbReference type="SMART" id="SM00400">
    <property type="entry name" value="ZnF_CHCC"/>
    <property type="match status" value="1"/>
</dbReference>
<dbReference type="EC" id="2.7.7.101" evidence="12"/>
<comment type="caution">
    <text evidence="17">The sequence shown here is derived from an EMBL/GenBank/DDBJ whole genome shotgun (WGS) entry which is preliminary data.</text>
</comment>
<keyword evidence="7 12" id="KW-0863">Zinc-finger</keyword>
<feature type="domain" description="Toprim" evidence="16">
    <location>
        <begin position="255"/>
        <end position="336"/>
    </location>
</feature>
<comment type="domain">
    <text evidence="12">Contains an N-terminal zinc-binding domain, a central core domain that contains the primase activity, and a C-terminal DnaB-binding domain.</text>
</comment>
<keyword evidence="1 12" id="KW-0240">DNA-directed RNA polymerase</keyword>
<evidence type="ECO:0000259" key="16">
    <source>
        <dbReference type="PROSITE" id="PS50880"/>
    </source>
</evidence>
<dbReference type="InterPro" id="IPR006295">
    <property type="entry name" value="DNA_primase_DnaG"/>
</dbReference>
<comment type="similarity">
    <text evidence="12 13">Belongs to the DnaG primase family.</text>
</comment>
<evidence type="ECO:0000256" key="6">
    <source>
        <dbReference type="ARBA" id="ARBA00022723"/>
    </source>
</evidence>
<evidence type="ECO:0000256" key="9">
    <source>
        <dbReference type="ARBA" id="ARBA00022842"/>
    </source>
</evidence>
<organism evidence="17 18">
    <name type="scientific">Isachenkonia alkalipeptolytica</name>
    <dbReference type="NCBI Taxonomy" id="2565777"/>
    <lineage>
        <taxon>Bacteria</taxon>
        <taxon>Bacillati</taxon>
        <taxon>Bacillota</taxon>
        <taxon>Clostridia</taxon>
        <taxon>Eubacteriales</taxon>
        <taxon>Clostridiaceae</taxon>
        <taxon>Isachenkonia</taxon>
    </lineage>
</organism>
<dbReference type="Gene3D" id="3.90.580.10">
    <property type="entry name" value="Zinc finger, CHC2-type domain"/>
    <property type="match status" value="1"/>
</dbReference>
<dbReference type="GO" id="GO:0005737">
    <property type="term" value="C:cytoplasm"/>
    <property type="evidence" value="ECO:0007669"/>
    <property type="project" value="TreeGrafter"/>
</dbReference>
<dbReference type="InterPro" id="IPR013264">
    <property type="entry name" value="DNAG_N"/>
</dbReference>
<dbReference type="PANTHER" id="PTHR30313:SF2">
    <property type="entry name" value="DNA PRIMASE"/>
    <property type="match status" value="1"/>
</dbReference>
<dbReference type="Proteomes" id="UP000449710">
    <property type="component" value="Unassembled WGS sequence"/>
</dbReference>
<dbReference type="Pfam" id="PF01807">
    <property type="entry name" value="Zn_ribbon_DnaG"/>
    <property type="match status" value="1"/>
</dbReference>
<feature type="region of interest" description="Disordered" evidence="15">
    <location>
        <begin position="425"/>
        <end position="449"/>
    </location>
</feature>
<dbReference type="AlphaFoldDB" id="A0AA44BFF7"/>
<dbReference type="EMBL" id="SUMG01000008">
    <property type="protein sequence ID" value="NBG88496.1"/>
    <property type="molecule type" value="Genomic_DNA"/>
</dbReference>
<dbReference type="GO" id="GO:0006269">
    <property type="term" value="P:DNA replication, synthesis of primer"/>
    <property type="evidence" value="ECO:0007669"/>
    <property type="project" value="UniProtKB-UniRule"/>
</dbReference>
<dbReference type="FunFam" id="3.40.1360.10:FF:000002">
    <property type="entry name" value="DNA primase"/>
    <property type="match status" value="1"/>
</dbReference>
<keyword evidence="11 12" id="KW-0804">Transcription</keyword>
<keyword evidence="9" id="KW-0460">Magnesium</keyword>
<dbReference type="HAMAP" id="MF_00974">
    <property type="entry name" value="DNA_primase_DnaG"/>
    <property type="match status" value="1"/>
</dbReference>
<dbReference type="InterPro" id="IPR016136">
    <property type="entry name" value="DNA_helicase_N/primase_C"/>
</dbReference>
<evidence type="ECO:0000256" key="12">
    <source>
        <dbReference type="HAMAP-Rule" id="MF_00974"/>
    </source>
</evidence>
<protein>
    <recommendedName>
        <fullName evidence="12 13">DNA primase</fullName>
        <ecNumber evidence="12">2.7.7.101</ecNumber>
    </recommendedName>
</protein>
<sequence>MGKISENKVEEIKEAHDIVDIIGNYIEVKSSGSSYKALCPFHNEKTPSFMINKEKQIYKCFGCGEGGDVLQFVMKMENLDFIDSLKMLGEKANINVELEDDISDHERQETKLLYDINRKAGLFYYRKLTSSQNKGLQYLKNRGVGSNEIKAFGLGLAEDRWNSLLEYLTKDNYSEETIEKTGLILKNKKGDRYYDRFRNRIIFPIFNTRGMVIGFGGRVLDQSLPKYLNSPETKIFNKRKTLYGLNLAKKNIVSQQLILVEGYMDVIALYGNGVKNAVATLGTSLTKEHGQLLKKYAKEVVLAFDGDEAGVKATLRSIQILENEGLKIRILSLGKKEDPDDFIRRQGKDTFYRRIKESPNHIEYQIQKIRDNYSLESTEGKVDFSKEAIKLLQQVKSPIEQEAYAEEVAKELNLSKESLLKEIREKNQKYTNKPSKDQGTSLGSKDRSRTNYLHTMPDIEQDGHIKLEKLIIKFMMDNEDRIPFIKEHVDIEDFSIEKHQKIVGYLFYENQRSTRDHELQEHKELLDEISSLDRQEGEIQKILEDYLYNLKKYKLIYRKKSLEKKQQELIESPNFEKEEVDRILLKIGMEIMEINKELQNHQSKEGRGQDE</sequence>
<dbReference type="InterPro" id="IPR019475">
    <property type="entry name" value="DNA_primase_DnaB-bd"/>
</dbReference>
<evidence type="ECO:0000256" key="7">
    <source>
        <dbReference type="ARBA" id="ARBA00022771"/>
    </source>
</evidence>
<dbReference type="GO" id="GO:1990077">
    <property type="term" value="C:primosome complex"/>
    <property type="evidence" value="ECO:0007669"/>
    <property type="project" value="UniProtKB-KW"/>
</dbReference>
<dbReference type="PIRSF" id="PIRSF002811">
    <property type="entry name" value="DnaG"/>
    <property type="match status" value="1"/>
</dbReference>
<accession>A0AA44BFF7</accession>